<evidence type="ECO:0000256" key="2">
    <source>
        <dbReference type="ARBA" id="ARBA00012513"/>
    </source>
</evidence>
<dbReference type="GO" id="GO:0000408">
    <property type="term" value="C:EKC/KEOPS complex"/>
    <property type="evidence" value="ECO:0007669"/>
    <property type="project" value="TreeGrafter"/>
</dbReference>
<evidence type="ECO:0000256" key="9">
    <source>
        <dbReference type="ARBA" id="ARBA00047899"/>
    </source>
</evidence>
<sequence>MLGAEAEVIRGNYNGNECAIKKRLPKTYRHPQIDKIISTHRLSNEIKILNRLSLFGIDVPKVYYVDKESHIICMEWVYGSICKDFLENSPKFVNIEFAVILANTIANIHKNNVIHGDLTTCNIICRKLSDDINLPLDKQVSPCIIDFGLSYNSTSIEDRAVDLYVLEKCIRCSLGCYSEEWLDAFLFQYSKSFDKGDDVIKRLDQVRLRGRKRSTAG</sequence>
<feature type="domain" description="Protein kinase" evidence="11">
    <location>
        <begin position="1"/>
        <end position="217"/>
    </location>
</feature>
<dbReference type="GO" id="GO:0005829">
    <property type="term" value="C:cytosol"/>
    <property type="evidence" value="ECO:0007669"/>
    <property type="project" value="TreeGrafter"/>
</dbReference>
<reference evidence="12 13" key="1">
    <citation type="journal article" date="2012" name="Nucleic Acids Res.">
        <title>Sequencing of the smallest Apicomplexan genome from the human pathogen Babesia microti.</title>
        <authorList>
            <person name="Cornillot E."/>
            <person name="Hadj-Kaddour K."/>
            <person name="Dassouli A."/>
            <person name="Noel B."/>
            <person name="Ranwez V."/>
            <person name="Vacherie B."/>
            <person name="Augagneur Y."/>
            <person name="Bres V."/>
            <person name="Duclos A."/>
            <person name="Randazzo S."/>
            <person name="Carcy B."/>
            <person name="Debierre-Grockiego F."/>
            <person name="Delbecq S."/>
            <person name="Moubri-Menage K."/>
            <person name="Shams-Eldin H."/>
            <person name="Usmani-Brown S."/>
            <person name="Bringaud F."/>
            <person name="Wincker P."/>
            <person name="Vivares C.P."/>
            <person name="Schwarz R.T."/>
            <person name="Schetters T.P."/>
            <person name="Krause P.J."/>
            <person name="Gorenflot A."/>
            <person name="Berry V."/>
            <person name="Barbe V."/>
            <person name="Ben Mamoun C."/>
        </authorList>
    </citation>
    <scope>NUCLEOTIDE SEQUENCE [LARGE SCALE GENOMIC DNA]</scope>
    <source>
        <strain evidence="12 13">RI</strain>
    </source>
</reference>
<evidence type="ECO:0000256" key="3">
    <source>
        <dbReference type="ARBA" id="ARBA00022527"/>
    </source>
</evidence>
<comment type="catalytic activity">
    <reaction evidence="10">
        <text>L-seryl-[protein] + ATP = O-phospho-L-seryl-[protein] + ADP + H(+)</text>
        <dbReference type="Rhea" id="RHEA:17989"/>
        <dbReference type="Rhea" id="RHEA-COMP:9863"/>
        <dbReference type="Rhea" id="RHEA-COMP:11604"/>
        <dbReference type="ChEBI" id="CHEBI:15378"/>
        <dbReference type="ChEBI" id="CHEBI:29999"/>
        <dbReference type="ChEBI" id="CHEBI:30616"/>
        <dbReference type="ChEBI" id="CHEBI:83421"/>
        <dbReference type="ChEBI" id="CHEBI:456216"/>
        <dbReference type="EC" id="2.7.11.1"/>
    </reaction>
</comment>
<keyword evidence="5" id="KW-0819">tRNA processing</keyword>
<dbReference type="Gene3D" id="1.10.510.10">
    <property type="entry name" value="Transferase(Phosphotransferase) domain 1"/>
    <property type="match status" value="1"/>
</dbReference>
<evidence type="ECO:0000256" key="8">
    <source>
        <dbReference type="ARBA" id="ARBA00022840"/>
    </source>
</evidence>
<dbReference type="NCBIfam" id="TIGR03724">
    <property type="entry name" value="arch_bud32"/>
    <property type="match status" value="1"/>
</dbReference>
<keyword evidence="12" id="KW-0378">Hydrolase</keyword>
<dbReference type="GO" id="GO:0016787">
    <property type="term" value="F:hydrolase activity"/>
    <property type="evidence" value="ECO:0007669"/>
    <property type="project" value="UniProtKB-KW"/>
</dbReference>
<dbReference type="GeneID" id="24426378"/>
<dbReference type="RefSeq" id="XP_012650333.1">
    <property type="nucleotide sequence ID" value="XM_012794879.1"/>
</dbReference>
<keyword evidence="4 12" id="KW-0808">Transferase</keyword>
<dbReference type="SUPFAM" id="SSF56112">
    <property type="entry name" value="Protein kinase-like (PK-like)"/>
    <property type="match status" value="1"/>
</dbReference>
<evidence type="ECO:0000259" key="11">
    <source>
        <dbReference type="PROSITE" id="PS50011"/>
    </source>
</evidence>
<dbReference type="Gene3D" id="3.30.200.20">
    <property type="entry name" value="Phosphorylase Kinase, domain 1"/>
    <property type="match status" value="1"/>
</dbReference>
<protein>
    <recommendedName>
        <fullName evidence="2">non-specific serine/threonine protein kinase</fullName>
        <ecNumber evidence="2">2.7.11.1</ecNumber>
    </recommendedName>
</protein>
<reference evidence="12 13" key="2">
    <citation type="journal article" date="2013" name="PLoS ONE">
        <title>Whole genome mapping and re-organization of the nuclear and mitochondrial genomes of Babesia microti isolates.</title>
        <authorList>
            <person name="Cornillot E."/>
            <person name="Dassouli A."/>
            <person name="Garg A."/>
            <person name="Pachikara N."/>
            <person name="Randazzo S."/>
            <person name="Depoix D."/>
            <person name="Carcy B."/>
            <person name="Delbecq S."/>
            <person name="Frutos R."/>
            <person name="Silva J.C."/>
            <person name="Sutton R."/>
            <person name="Krause P.J."/>
            <person name="Mamoun C.B."/>
        </authorList>
    </citation>
    <scope>NUCLEOTIDE SEQUENCE [LARGE SCALE GENOMIC DNA]</scope>
    <source>
        <strain evidence="12 13">RI</strain>
    </source>
</reference>
<dbReference type="GO" id="GO:0005634">
    <property type="term" value="C:nucleus"/>
    <property type="evidence" value="ECO:0007669"/>
    <property type="project" value="TreeGrafter"/>
</dbReference>
<dbReference type="AlphaFoldDB" id="I7JDN4"/>
<comment type="catalytic activity">
    <reaction evidence="9">
        <text>L-threonyl-[protein] + ATP = O-phospho-L-threonyl-[protein] + ADP + H(+)</text>
        <dbReference type="Rhea" id="RHEA:46608"/>
        <dbReference type="Rhea" id="RHEA-COMP:11060"/>
        <dbReference type="Rhea" id="RHEA-COMP:11605"/>
        <dbReference type="ChEBI" id="CHEBI:15378"/>
        <dbReference type="ChEBI" id="CHEBI:30013"/>
        <dbReference type="ChEBI" id="CHEBI:30616"/>
        <dbReference type="ChEBI" id="CHEBI:61977"/>
        <dbReference type="ChEBI" id="CHEBI:456216"/>
        <dbReference type="EC" id="2.7.11.1"/>
    </reaction>
</comment>
<dbReference type="FunFam" id="3.30.200.20:FF:000201">
    <property type="entry name" value="TP53-regulating kinase isoform X1"/>
    <property type="match status" value="1"/>
</dbReference>
<evidence type="ECO:0000256" key="1">
    <source>
        <dbReference type="ARBA" id="ARBA00010630"/>
    </source>
</evidence>
<keyword evidence="13" id="KW-1185">Reference proteome</keyword>
<reference evidence="12 13" key="3">
    <citation type="journal article" date="2016" name="Sci. Rep.">
        <title>Genome-wide diversity and gene expression profiling of Babesia microti isolates identify polymorphic genes that mediate host-pathogen interactions.</title>
        <authorList>
            <person name="Silva J.C."/>
            <person name="Cornillot E."/>
            <person name="McCracken C."/>
            <person name="Usmani-Brown S."/>
            <person name="Dwivedi A."/>
            <person name="Ifeonu O.O."/>
            <person name="Crabtree J."/>
            <person name="Gotia H.T."/>
            <person name="Virji A.Z."/>
            <person name="Reynes C."/>
            <person name="Colinge J."/>
            <person name="Kumar V."/>
            <person name="Lawres L."/>
            <person name="Pazzi J.E."/>
            <person name="Pablo J.V."/>
            <person name="Hung C."/>
            <person name="Brancato J."/>
            <person name="Kumari P."/>
            <person name="Orvis J."/>
            <person name="Tretina K."/>
            <person name="Chibucos M."/>
            <person name="Ott S."/>
            <person name="Sadzewicz L."/>
            <person name="Sengamalay N."/>
            <person name="Shetty A.C."/>
            <person name="Su Q."/>
            <person name="Tallon L."/>
            <person name="Fraser C.M."/>
            <person name="Frutos R."/>
            <person name="Molina D.M."/>
            <person name="Krause P.J."/>
            <person name="Ben Mamoun C."/>
        </authorList>
    </citation>
    <scope>NUCLEOTIDE SEQUENCE [LARGE SCALE GENOMIC DNA]</scope>
    <source>
        <strain evidence="12 13">RI</strain>
    </source>
</reference>
<evidence type="ECO:0000256" key="5">
    <source>
        <dbReference type="ARBA" id="ARBA00022694"/>
    </source>
</evidence>
<organism evidence="12 13">
    <name type="scientific">Babesia microti (strain RI)</name>
    <dbReference type="NCBI Taxonomy" id="1133968"/>
    <lineage>
        <taxon>Eukaryota</taxon>
        <taxon>Sar</taxon>
        <taxon>Alveolata</taxon>
        <taxon>Apicomplexa</taxon>
        <taxon>Aconoidasida</taxon>
        <taxon>Piroplasmida</taxon>
        <taxon>Babesiidae</taxon>
        <taxon>Babesia</taxon>
    </lineage>
</organism>
<name>I7JDN4_BABMR</name>
<dbReference type="GO" id="GO:0008033">
    <property type="term" value="P:tRNA processing"/>
    <property type="evidence" value="ECO:0007669"/>
    <property type="project" value="UniProtKB-KW"/>
</dbReference>
<dbReference type="OrthoDB" id="3399at2759"/>
<dbReference type="GO" id="GO:0004674">
    <property type="term" value="F:protein serine/threonine kinase activity"/>
    <property type="evidence" value="ECO:0007669"/>
    <property type="project" value="UniProtKB-KW"/>
</dbReference>
<dbReference type="EC" id="2.7.11.1" evidence="2"/>
<dbReference type="InterPro" id="IPR022495">
    <property type="entry name" value="Bud32"/>
</dbReference>
<evidence type="ECO:0000256" key="4">
    <source>
        <dbReference type="ARBA" id="ARBA00022679"/>
    </source>
</evidence>
<dbReference type="GO" id="GO:0005524">
    <property type="term" value="F:ATP binding"/>
    <property type="evidence" value="ECO:0007669"/>
    <property type="project" value="UniProtKB-KW"/>
</dbReference>
<proteinExistence type="inferred from homology"/>
<keyword evidence="8" id="KW-0067">ATP-binding</keyword>
<comment type="similarity">
    <text evidence="1">Belongs to the protein kinase superfamily. BUD32 family.</text>
</comment>
<evidence type="ECO:0000256" key="6">
    <source>
        <dbReference type="ARBA" id="ARBA00022741"/>
    </source>
</evidence>
<evidence type="ECO:0000313" key="12">
    <source>
        <dbReference type="EMBL" id="CCF75925.1"/>
    </source>
</evidence>
<dbReference type="Proteomes" id="UP000002899">
    <property type="component" value="Chromosome IV"/>
</dbReference>
<keyword evidence="6" id="KW-0547">Nucleotide-binding</keyword>
<dbReference type="Pfam" id="PF00069">
    <property type="entry name" value="Pkinase"/>
    <property type="match status" value="1"/>
</dbReference>
<dbReference type="PANTHER" id="PTHR12209">
    <property type="entry name" value="NON-SPECIFIC SERINE/THREONINE PROTEIN KINASE"/>
    <property type="match status" value="1"/>
</dbReference>
<gene>
    <name evidence="12" type="ORF">BmR1_04g08735</name>
</gene>
<dbReference type="VEuPathDB" id="PiroplasmaDB:BmR1_04g08735"/>
<dbReference type="InterPro" id="IPR011009">
    <property type="entry name" value="Kinase-like_dom_sf"/>
</dbReference>
<evidence type="ECO:0000313" key="13">
    <source>
        <dbReference type="Proteomes" id="UP000002899"/>
    </source>
</evidence>
<dbReference type="EMBL" id="LN871599">
    <property type="protein sequence ID" value="CCF75925.1"/>
    <property type="molecule type" value="Genomic_DNA"/>
</dbReference>
<dbReference type="GO" id="GO:0070525">
    <property type="term" value="P:tRNA threonylcarbamoyladenosine metabolic process"/>
    <property type="evidence" value="ECO:0007669"/>
    <property type="project" value="TreeGrafter"/>
</dbReference>
<keyword evidence="3" id="KW-0723">Serine/threonine-protein kinase</keyword>
<dbReference type="KEGG" id="bmic:BmR1_04g08735"/>
<evidence type="ECO:0000256" key="10">
    <source>
        <dbReference type="ARBA" id="ARBA00048679"/>
    </source>
</evidence>
<dbReference type="PROSITE" id="PS50011">
    <property type="entry name" value="PROTEIN_KINASE_DOM"/>
    <property type="match status" value="1"/>
</dbReference>
<dbReference type="GO" id="GO:0106310">
    <property type="term" value="F:protein serine kinase activity"/>
    <property type="evidence" value="ECO:0007669"/>
    <property type="project" value="RHEA"/>
</dbReference>
<keyword evidence="7 12" id="KW-0418">Kinase</keyword>
<evidence type="ECO:0000256" key="7">
    <source>
        <dbReference type="ARBA" id="ARBA00022777"/>
    </source>
</evidence>
<accession>I7JDN4</accession>
<dbReference type="PANTHER" id="PTHR12209:SF0">
    <property type="entry name" value="EKC_KEOPS COMPLEX SUBUNIT TP53RK"/>
    <property type="match status" value="1"/>
</dbReference>
<dbReference type="InterPro" id="IPR000719">
    <property type="entry name" value="Prot_kinase_dom"/>
</dbReference>